<evidence type="ECO:0008006" key="3">
    <source>
        <dbReference type="Google" id="ProtNLM"/>
    </source>
</evidence>
<dbReference type="Proteomes" id="UP000735302">
    <property type="component" value="Unassembled WGS sequence"/>
</dbReference>
<dbReference type="AlphaFoldDB" id="A0AAV4DVX0"/>
<gene>
    <name evidence="1" type="ORF">PoB_007504300</name>
</gene>
<name>A0AAV4DVX0_9GAST</name>
<reference evidence="1 2" key="1">
    <citation type="journal article" date="2021" name="Elife">
        <title>Chloroplast acquisition without the gene transfer in kleptoplastic sea slugs, Plakobranchus ocellatus.</title>
        <authorList>
            <person name="Maeda T."/>
            <person name="Takahashi S."/>
            <person name="Yoshida T."/>
            <person name="Shimamura S."/>
            <person name="Takaki Y."/>
            <person name="Nagai Y."/>
            <person name="Toyoda A."/>
            <person name="Suzuki Y."/>
            <person name="Arimoto A."/>
            <person name="Ishii H."/>
            <person name="Satoh N."/>
            <person name="Nishiyama T."/>
            <person name="Hasebe M."/>
            <person name="Maruyama T."/>
            <person name="Minagawa J."/>
            <person name="Obokata J."/>
            <person name="Shigenobu S."/>
        </authorList>
    </citation>
    <scope>NUCLEOTIDE SEQUENCE [LARGE SCALE GENOMIC DNA]</scope>
</reference>
<evidence type="ECO:0000313" key="2">
    <source>
        <dbReference type="Proteomes" id="UP000735302"/>
    </source>
</evidence>
<dbReference type="InterPro" id="IPR052560">
    <property type="entry name" value="RdDP_mobile_element"/>
</dbReference>
<accession>A0AAV4DVX0</accession>
<dbReference type="EMBL" id="BLXT01008431">
    <property type="protein sequence ID" value="GFO48538.1"/>
    <property type="molecule type" value="Genomic_DNA"/>
</dbReference>
<keyword evidence="2" id="KW-1185">Reference proteome</keyword>
<comment type="caution">
    <text evidence="1">The sequence shown here is derived from an EMBL/GenBank/DDBJ whole genome shotgun (WGS) entry which is preliminary data.</text>
</comment>
<proteinExistence type="predicted"/>
<dbReference type="PANTHER" id="PTHR36688:SF2">
    <property type="entry name" value="ENDONUCLEASE_EXONUCLEASE_PHOSPHATASE DOMAIN-CONTAINING PROTEIN"/>
    <property type="match status" value="1"/>
</dbReference>
<organism evidence="1 2">
    <name type="scientific">Plakobranchus ocellatus</name>
    <dbReference type="NCBI Taxonomy" id="259542"/>
    <lineage>
        <taxon>Eukaryota</taxon>
        <taxon>Metazoa</taxon>
        <taxon>Spiralia</taxon>
        <taxon>Lophotrochozoa</taxon>
        <taxon>Mollusca</taxon>
        <taxon>Gastropoda</taxon>
        <taxon>Heterobranchia</taxon>
        <taxon>Euthyneura</taxon>
        <taxon>Panpulmonata</taxon>
        <taxon>Sacoglossa</taxon>
        <taxon>Placobranchoidea</taxon>
        <taxon>Plakobranchidae</taxon>
        <taxon>Plakobranchus</taxon>
    </lineage>
</organism>
<protein>
    <recommendedName>
        <fullName evidence="3">Reverse transcriptase domain-containing protein</fullName>
    </recommendedName>
</protein>
<evidence type="ECO:0000313" key="1">
    <source>
        <dbReference type="EMBL" id="GFO48538.1"/>
    </source>
</evidence>
<dbReference type="PANTHER" id="PTHR36688">
    <property type="entry name" value="ENDO/EXONUCLEASE/PHOSPHATASE DOMAIN-CONTAINING PROTEIN"/>
    <property type="match status" value="1"/>
</dbReference>
<sequence length="187" mass="20627">MVSAQTFTVEFTRTELDAALAKGTNGKAPGLDGVTHEMITNISPNAKDVLLKFLNRTWTNGVLPRAWQTAVLVPMLKKGKNAKATSSYRSISLTSQNVASKTRLAYADDLVLWQHSTDVEHAADALNRDLALLKHYCAHSKMSINTTKTVYSVFSNSNLVLAQDLDIKVGKVSLQRDNQPIYSMSRM</sequence>